<dbReference type="Pfam" id="PF04542">
    <property type="entry name" value="Sigma70_r2"/>
    <property type="match status" value="1"/>
</dbReference>
<dbReference type="NCBIfam" id="TIGR02937">
    <property type="entry name" value="sigma70-ECF"/>
    <property type="match status" value="1"/>
</dbReference>
<dbReference type="Gene3D" id="1.10.10.10">
    <property type="entry name" value="Winged helix-like DNA-binding domain superfamily/Winged helix DNA-binding domain"/>
    <property type="match status" value="1"/>
</dbReference>
<evidence type="ECO:0000259" key="8">
    <source>
        <dbReference type="Pfam" id="PF04542"/>
    </source>
</evidence>
<keyword evidence="2 6" id="KW-0805">Transcription regulation</keyword>
<evidence type="ECO:0000256" key="7">
    <source>
        <dbReference type="SAM" id="MobiDB-lite"/>
    </source>
</evidence>
<dbReference type="NCBIfam" id="NF007227">
    <property type="entry name" value="PRK09645.1"/>
    <property type="match status" value="1"/>
</dbReference>
<dbReference type="PANTHER" id="PTHR43133">
    <property type="entry name" value="RNA POLYMERASE ECF-TYPE SIGMA FACTO"/>
    <property type="match status" value="1"/>
</dbReference>
<evidence type="ECO:0000256" key="5">
    <source>
        <dbReference type="ARBA" id="ARBA00023163"/>
    </source>
</evidence>
<feature type="compositionally biased region" description="Basic residues" evidence="7">
    <location>
        <begin position="179"/>
        <end position="194"/>
    </location>
</feature>
<feature type="compositionally biased region" description="Basic residues" evidence="7">
    <location>
        <begin position="16"/>
        <end position="32"/>
    </location>
</feature>
<dbReference type="GO" id="GO:0016987">
    <property type="term" value="F:sigma factor activity"/>
    <property type="evidence" value="ECO:0007669"/>
    <property type="project" value="UniProtKB-KW"/>
</dbReference>
<sequence length="410" mass="45768">MIGRGRRAQEDEGARGGRRRCRGARRCGRRVRPGPVRGLVQPRGGRGADARRAVGRRRRARPGGPGRCVDGRGRLVRGVPRARGAAGRGRHGDRPDRGGHGVVHRRGRRAHRGDDRGRHGERRDRRAAARRVLPGRRARGRDVPDRDVRADRSRGPADRVGRRRARGRPDDPRRDAGRHGRGAGRPDHRRRPGRRERADHVLRLRRGGAEPRVRHGRRRGQRRVRPRPRAVGRVVTDGEVPRVRADADDLLRAVHAAHGPALERYVARLTDDPAQAQDVVQETLLRAWRHPEVLERPEGSVRAWLFTVARNLVVDELRSAHHRRELASADVPDRGEADATQAVLDAWLVADALVSLSPEHRAVVVDAYYHGRSVAEMASAHGVPPGTVKSRMHYALRALRLALQEKGVSS</sequence>
<protein>
    <recommendedName>
        <fullName evidence="6">RNA polymerase sigma factor</fullName>
    </recommendedName>
</protein>
<feature type="domain" description="RNA polymerase sigma-70 region 2" evidence="8">
    <location>
        <begin position="257"/>
        <end position="320"/>
    </location>
</feature>
<feature type="compositionally biased region" description="Basic and acidic residues" evidence="7">
    <location>
        <begin position="167"/>
        <end position="178"/>
    </location>
</feature>
<feature type="compositionally biased region" description="Basic and acidic residues" evidence="7">
    <location>
        <begin position="112"/>
        <end position="127"/>
    </location>
</feature>
<evidence type="ECO:0000313" key="10">
    <source>
        <dbReference type="EMBL" id="TFF12889.1"/>
    </source>
</evidence>
<evidence type="ECO:0000256" key="2">
    <source>
        <dbReference type="ARBA" id="ARBA00023015"/>
    </source>
</evidence>
<feature type="compositionally biased region" description="Low complexity" evidence="7">
    <location>
        <begin position="33"/>
        <end position="43"/>
    </location>
</feature>
<comment type="similarity">
    <text evidence="1 6">Belongs to the sigma-70 factor family. ECF subfamily.</text>
</comment>
<dbReference type="InterPro" id="IPR007627">
    <property type="entry name" value="RNA_pol_sigma70_r2"/>
</dbReference>
<comment type="caution">
    <text evidence="10">The sequence shown here is derived from an EMBL/GenBank/DDBJ whole genome shotgun (WGS) entry which is preliminary data.</text>
</comment>
<evidence type="ECO:0000256" key="6">
    <source>
        <dbReference type="RuleBase" id="RU000716"/>
    </source>
</evidence>
<feature type="compositionally biased region" description="Basic and acidic residues" evidence="7">
    <location>
        <begin position="140"/>
        <end position="160"/>
    </location>
</feature>
<dbReference type="Pfam" id="PF04545">
    <property type="entry name" value="Sigma70_r4"/>
    <property type="match status" value="1"/>
</dbReference>
<dbReference type="PANTHER" id="PTHR43133:SF52">
    <property type="entry name" value="ECF RNA POLYMERASE SIGMA FACTOR SIGL"/>
    <property type="match status" value="1"/>
</dbReference>
<dbReference type="GO" id="GO:0003677">
    <property type="term" value="F:DNA binding"/>
    <property type="evidence" value="ECO:0007669"/>
    <property type="project" value="UniProtKB-KW"/>
</dbReference>
<dbReference type="InterPro" id="IPR007630">
    <property type="entry name" value="RNA_pol_sigma70_r4"/>
</dbReference>
<dbReference type="InterPro" id="IPR013324">
    <property type="entry name" value="RNA_pol_sigma_r3/r4-like"/>
</dbReference>
<dbReference type="Proteomes" id="UP000298003">
    <property type="component" value="Unassembled WGS sequence"/>
</dbReference>
<dbReference type="InterPro" id="IPR036388">
    <property type="entry name" value="WH-like_DNA-bd_sf"/>
</dbReference>
<dbReference type="InterPro" id="IPR000838">
    <property type="entry name" value="RNA_pol_sigma70_ECF_CS"/>
</dbReference>
<dbReference type="SUPFAM" id="SSF88946">
    <property type="entry name" value="Sigma2 domain of RNA polymerase sigma factors"/>
    <property type="match status" value="1"/>
</dbReference>
<gene>
    <name evidence="10" type="ORF">E1O70_06075</name>
</gene>
<feature type="compositionally biased region" description="Basic and acidic residues" evidence="7">
    <location>
        <begin position="90"/>
        <end position="99"/>
    </location>
</feature>
<feature type="compositionally biased region" description="Basic and acidic residues" evidence="7">
    <location>
        <begin position="195"/>
        <end position="213"/>
    </location>
</feature>
<dbReference type="PROSITE" id="PS01063">
    <property type="entry name" value="SIGMA70_ECF"/>
    <property type="match status" value="1"/>
</dbReference>
<keyword evidence="11" id="KW-1185">Reference proteome</keyword>
<feature type="compositionally biased region" description="Basic residues" evidence="7">
    <location>
        <begin position="214"/>
        <end position="229"/>
    </location>
</feature>
<keyword evidence="3 6" id="KW-0731">Sigma factor</keyword>
<keyword evidence="4 6" id="KW-0238">DNA-binding</keyword>
<dbReference type="AlphaFoldDB" id="A0A4Y8R3Z5"/>
<dbReference type="InterPro" id="IPR039425">
    <property type="entry name" value="RNA_pol_sigma-70-like"/>
</dbReference>
<dbReference type="InterPro" id="IPR014284">
    <property type="entry name" value="RNA_pol_sigma-70_dom"/>
</dbReference>
<feature type="compositionally biased region" description="Low complexity" evidence="7">
    <location>
        <begin position="76"/>
        <end position="85"/>
    </location>
</feature>
<organism evidence="10 11">
    <name type="scientific">Cellulosimicrobium funkei</name>
    <dbReference type="NCBI Taxonomy" id="264251"/>
    <lineage>
        <taxon>Bacteria</taxon>
        <taxon>Bacillati</taxon>
        <taxon>Actinomycetota</taxon>
        <taxon>Actinomycetes</taxon>
        <taxon>Micrococcales</taxon>
        <taxon>Promicromonosporaceae</taxon>
        <taxon>Cellulosimicrobium</taxon>
    </lineage>
</organism>
<dbReference type="GO" id="GO:0006352">
    <property type="term" value="P:DNA-templated transcription initiation"/>
    <property type="evidence" value="ECO:0007669"/>
    <property type="project" value="InterPro"/>
</dbReference>
<reference evidence="10 11" key="1">
    <citation type="submission" date="2019-03" db="EMBL/GenBank/DDBJ databases">
        <title>Cellulosimicrobium funkei JCM14302 Assembly.</title>
        <authorList>
            <person name="Dou T."/>
        </authorList>
    </citation>
    <scope>NUCLEOTIDE SEQUENCE [LARGE SCALE GENOMIC DNA]</scope>
    <source>
        <strain evidence="10 11">JCM 14302</strain>
    </source>
</reference>
<dbReference type="EMBL" id="SOZH01000004">
    <property type="protein sequence ID" value="TFF12889.1"/>
    <property type="molecule type" value="Genomic_DNA"/>
</dbReference>
<feature type="region of interest" description="Disordered" evidence="7">
    <location>
        <begin position="1"/>
        <end position="229"/>
    </location>
</feature>
<keyword evidence="5 6" id="KW-0804">Transcription</keyword>
<dbReference type="InterPro" id="IPR013325">
    <property type="entry name" value="RNA_pol_sigma_r2"/>
</dbReference>
<dbReference type="Gene3D" id="1.10.1740.10">
    <property type="match status" value="1"/>
</dbReference>
<evidence type="ECO:0000256" key="3">
    <source>
        <dbReference type="ARBA" id="ARBA00023082"/>
    </source>
</evidence>
<feature type="compositionally biased region" description="Basic residues" evidence="7">
    <location>
        <begin position="102"/>
        <end position="111"/>
    </location>
</feature>
<evidence type="ECO:0000259" key="9">
    <source>
        <dbReference type="Pfam" id="PF04545"/>
    </source>
</evidence>
<evidence type="ECO:0000313" key="11">
    <source>
        <dbReference type="Proteomes" id="UP000298003"/>
    </source>
</evidence>
<name>A0A4Y8R3Z5_9MICO</name>
<proteinExistence type="inferred from homology"/>
<dbReference type="CDD" id="cd06171">
    <property type="entry name" value="Sigma70_r4"/>
    <property type="match status" value="1"/>
</dbReference>
<evidence type="ECO:0000256" key="4">
    <source>
        <dbReference type="ARBA" id="ARBA00023125"/>
    </source>
</evidence>
<dbReference type="SUPFAM" id="SSF88659">
    <property type="entry name" value="Sigma3 and sigma4 domains of RNA polymerase sigma factors"/>
    <property type="match status" value="1"/>
</dbReference>
<evidence type="ECO:0000256" key="1">
    <source>
        <dbReference type="ARBA" id="ARBA00010641"/>
    </source>
</evidence>
<accession>A0A4Y8R3Z5</accession>
<feature type="domain" description="RNA polymerase sigma-70 region 4" evidence="9">
    <location>
        <begin position="352"/>
        <end position="400"/>
    </location>
</feature>